<evidence type="ECO:0000313" key="2">
    <source>
        <dbReference type="EMBL" id="KAK7747328.1"/>
    </source>
</evidence>
<sequence>MVSHGKYCDTKHRFKDFRLEGTYPYVSSEDLPPGQDGYADYEANRAARDDRFRDKEHRWLNGKHSGRPTLGSMKRLLGTSPLTFDFSEFTLRRGWTERVLPKAPIITEFLIRRQYYRIVSTPAILKLMTQSLTNLQSWRWERWLDVALYHHQDFRRALRFHLSKALPHTLKHLAIYLDTNAILHNDTVTLSYPSLGRKLAFVSHREIELEVLALSFVVDAGDFFGRYDSVNHIKKIRAPDDTAAWSLYDKKFAKAQWRSLQRLALTCRALRKGNNRKINSLLGLIARVVLHLMPRIEVVELWNSEPGSSSSFCLDVGRDGQADISWRSTWDHEGSAIAPETVHAWNLVARKRTANRDAVVTTSRMPQLDPLTKDYLAPSKNLRLWRDVFHPISHYQLRWECRNHDIG</sequence>
<evidence type="ECO:0000259" key="1">
    <source>
        <dbReference type="Pfam" id="PF20183"/>
    </source>
</evidence>
<accession>A0AAN9UGX6</accession>
<dbReference type="InterPro" id="IPR046676">
    <property type="entry name" value="DUF6546"/>
</dbReference>
<evidence type="ECO:0000313" key="3">
    <source>
        <dbReference type="Proteomes" id="UP001320245"/>
    </source>
</evidence>
<keyword evidence="3" id="KW-1185">Reference proteome</keyword>
<gene>
    <name evidence="2" type="ORF">SLS53_001581</name>
</gene>
<protein>
    <recommendedName>
        <fullName evidence="1">DUF6546 domain-containing protein</fullName>
    </recommendedName>
</protein>
<name>A0AAN9UGX6_9PEZI</name>
<comment type="caution">
    <text evidence="2">The sequence shown here is derived from an EMBL/GenBank/DDBJ whole genome shotgun (WGS) entry which is preliminary data.</text>
</comment>
<dbReference type="AlphaFoldDB" id="A0AAN9UGX6"/>
<proteinExistence type="predicted"/>
<dbReference type="Pfam" id="PF20183">
    <property type="entry name" value="DUF6546"/>
    <property type="match status" value="1"/>
</dbReference>
<reference evidence="2 3" key="1">
    <citation type="journal article" date="2023" name="PLoS ONE">
        <title>Cytospora paraplurivora sp. nov. isolated from orchards with fruit tree decline syndrome in Ontario, Canada.</title>
        <authorList>
            <person name="Ilyukhin E."/>
            <person name="Nguyen H.D.T."/>
            <person name="Castle A.J."/>
            <person name="Ellouze W."/>
        </authorList>
    </citation>
    <scope>NUCLEOTIDE SEQUENCE [LARGE SCALE GENOMIC DNA]</scope>
    <source>
        <strain evidence="2 3">FDS-564</strain>
    </source>
</reference>
<dbReference type="EMBL" id="JAJSPL020000004">
    <property type="protein sequence ID" value="KAK7747328.1"/>
    <property type="molecule type" value="Genomic_DNA"/>
</dbReference>
<feature type="domain" description="DUF6546" evidence="1">
    <location>
        <begin position="166"/>
        <end position="368"/>
    </location>
</feature>
<dbReference type="Proteomes" id="UP001320245">
    <property type="component" value="Unassembled WGS sequence"/>
</dbReference>
<organism evidence="2 3">
    <name type="scientific">Cytospora paraplurivora</name>
    <dbReference type="NCBI Taxonomy" id="2898453"/>
    <lineage>
        <taxon>Eukaryota</taxon>
        <taxon>Fungi</taxon>
        <taxon>Dikarya</taxon>
        <taxon>Ascomycota</taxon>
        <taxon>Pezizomycotina</taxon>
        <taxon>Sordariomycetes</taxon>
        <taxon>Sordariomycetidae</taxon>
        <taxon>Diaporthales</taxon>
        <taxon>Cytosporaceae</taxon>
        <taxon>Cytospora</taxon>
    </lineage>
</organism>